<evidence type="ECO:0000313" key="3">
    <source>
        <dbReference type="Proteomes" id="UP000694421"/>
    </source>
</evidence>
<reference evidence="2" key="1">
    <citation type="submission" date="2025-08" db="UniProtKB">
        <authorList>
            <consortium name="Ensembl"/>
        </authorList>
    </citation>
    <scope>IDENTIFICATION</scope>
</reference>
<reference evidence="2" key="2">
    <citation type="submission" date="2025-09" db="UniProtKB">
        <authorList>
            <consortium name="Ensembl"/>
        </authorList>
    </citation>
    <scope>IDENTIFICATION</scope>
</reference>
<organism evidence="2 3">
    <name type="scientific">Salvator merianae</name>
    <name type="common">Argentine black and white tegu</name>
    <name type="synonym">Tupinambis merianae</name>
    <dbReference type="NCBI Taxonomy" id="96440"/>
    <lineage>
        <taxon>Eukaryota</taxon>
        <taxon>Metazoa</taxon>
        <taxon>Chordata</taxon>
        <taxon>Craniata</taxon>
        <taxon>Vertebrata</taxon>
        <taxon>Euteleostomi</taxon>
        <taxon>Lepidosauria</taxon>
        <taxon>Squamata</taxon>
        <taxon>Bifurcata</taxon>
        <taxon>Unidentata</taxon>
        <taxon>Episquamata</taxon>
        <taxon>Laterata</taxon>
        <taxon>Teiioidea</taxon>
        <taxon>Teiidae</taxon>
        <taxon>Salvator</taxon>
    </lineage>
</organism>
<dbReference type="OMA" id="DRTICAC"/>
<name>A0A8D0C3B8_SALMN</name>
<protein>
    <recommendedName>
        <fullName evidence="4">Placenta-specific gene 8 protein</fullName>
    </recommendedName>
</protein>
<dbReference type="AlphaFoldDB" id="A0A8D0C3B8"/>
<dbReference type="Ensembl" id="ENSSMRT00000019377.1">
    <property type="protein sequence ID" value="ENSSMRP00000016560.1"/>
    <property type="gene ID" value="ENSSMRG00000012910.1"/>
</dbReference>
<dbReference type="NCBIfam" id="TIGR01571">
    <property type="entry name" value="A_thal_Cys_rich"/>
    <property type="match status" value="1"/>
</dbReference>
<proteinExistence type="inferred from homology"/>
<evidence type="ECO:0000256" key="1">
    <source>
        <dbReference type="ARBA" id="ARBA00009024"/>
    </source>
</evidence>
<keyword evidence="3" id="KW-1185">Reference proteome</keyword>
<dbReference type="Pfam" id="PF04749">
    <property type="entry name" value="PLAC8"/>
    <property type="match status" value="1"/>
</dbReference>
<dbReference type="PANTHER" id="PTHR15907">
    <property type="entry name" value="DUF614 FAMILY PROTEIN-RELATED"/>
    <property type="match status" value="1"/>
</dbReference>
<evidence type="ECO:0008006" key="4">
    <source>
        <dbReference type="Google" id="ProtNLM"/>
    </source>
</evidence>
<dbReference type="InterPro" id="IPR006461">
    <property type="entry name" value="PLAC_motif_containing"/>
</dbReference>
<sequence>MNPQGVVMQQPQVVVVQPEKSHWQTGLCDCFSDCGVCLCGTFCCLCLGCQVASDMNECFLCGITCTIRPVYRTRYGIPGSIFGDFCTFVWCHVCSLCQIKRDINKRREQGIF</sequence>
<dbReference type="Proteomes" id="UP000694421">
    <property type="component" value="Unplaced"/>
</dbReference>
<accession>A0A8D0C3B8</accession>
<dbReference type="GeneTree" id="ENSGT00940000157329"/>
<comment type="similarity">
    <text evidence="1">Belongs to the cornifelin family.</text>
</comment>
<evidence type="ECO:0000313" key="2">
    <source>
        <dbReference type="Ensembl" id="ENSSMRP00000016560.1"/>
    </source>
</evidence>